<protein>
    <submittedName>
        <fullName evidence="5">Uncharacterized protein</fullName>
    </submittedName>
</protein>
<reference evidence="5" key="1">
    <citation type="submission" date="2020-05" db="EMBL/GenBank/DDBJ databases">
        <title>Phylogenomic resolution of chytrid fungi.</title>
        <authorList>
            <person name="Stajich J.E."/>
            <person name="Amses K."/>
            <person name="Simmons R."/>
            <person name="Seto K."/>
            <person name="Myers J."/>
            <person name="Bonds A."/>
            <person name="Quandt C.A."/>
            <person name="Barry K."/>
            <person name="Liu P."/>
            <person name="Grigoriev I."/>
            <person name="Longcore J.E."/>
            <person name="James T.Y."/>
        </authorList>
    </citation>
    <scope>NUCLEOTIDE SEQUENCE</scope>
    <source>
        <strain evidence="5">JEL0513</strain>
    </source>
</reference>
<comment type="subcellular location">
    <subcellularLocation>
        <location evidence="1">Nucleus</location>
    </subcellularLocation>
</comment>
<evidence type="ECO:0000256" key="1">
    <source>
        <dbReference type="ARBA" id="ARBA00004123"/>
    </source>
</evidence>
<dbReference type="EMBL" id="JADGJH010001167">
    <property type="protein sequence ID" value="KAJ3117447.1"/>
    <property type="molecule type" value="Genomic_DNA"/>
</dbReference>
<evidence type="ECO:0000313" key="5">
    <source>
        <dbReference type="EMBL" id="KAJ3117447.1"/>
    </source>
</evidence>
<keyword evidence="3" id="KW-0539">Nucleus</keyword>
<feature type="compositionally biased region" description="Polar residues" evidence="4">
    <location>
        <begin position="141"/>
        <end position="159"/>
    </location>
</feature>
<proteinExistence type="inferred from homology"/>
<dbReference type="InterPro" id="IPR010756">
    <property type="entry name" value="Tls1-like"/>
</dbReference>
<feature type="compositionally biased region" description="Basic and acidic residues" evidence="4">
    <location>
        <begin position="12"/>
        <end position="28"/>
    </location>
</feature>
<comment type="caution">
    <text evidence="5">The sequence shown here is derived from an EMBL/GenBank/DDBJ whole genome shotgun (WGS) entry which is preliminary data.</text>
</comment>
<dbReference type="AlphaFoldDB" id="A0AAD5SZD9"/>
<sequence length="267" mass="29201">MKAQPVKRLRTRDRDSNSDSDTAKPDQDFDLKISDVLELRKLRRKSKGVDASALGRGDPLVIKQREEAERLKRKAQADDPWKLKTGGIVDLNQIKGSKMTFGEDPTAGSNATFTPASNSMDTEKKMLEFIESELQKRRQTLGGNTDDASNESLESQNEFGSDEDTSISVNAAVAAAAGAINAAAKKPTTEGSAAFSAAMLTSIPVVDLGISAKLQNIEDTERARRGLVQKSDSVDQVDKLSGSMNVTASDRYDLVMDKFRKRNYPRK</sequence>
<comment type="similarity">
    <text evidence="2">Belongs to the TLS1 family.</text>
</comment>
<accession>A0AAD5SZD9</accession>
<dbReference type="Pfam" id="PF07052">
    <property type="entry name" value="Hep_59"/>
    <property type="match status" value="1"/>
</dbReference>
<dbReference type="PANTHER" id="PTHR13486:SF2">
    <property type="entry name" value="SPLICING FACTOR C9ORF78"/>
    <property type="match status" value="1"/>
</dbReference>
<dbReference type="GO" id="GO:0005681">
    <property type="term" value="C:spliceosomal complex"/>
    <property type="evidence" value="ECO:0007669"/>
    <property type="project" value="TreeGrafter"/>
</dbReference>
<keyword evidence="6" id="KW-1185">Reference proteome</keyword>
<feature type="compositionally biased region" description="Basic residues" evidence="4">
    <location>
        <begin position="1"/>
        <end position="11"/>
    </location>
</feature>
<evidence type="ECO:0000313" key="6">
    <source>
        <dbReference type="Proteomes" id="UP001211907"/>
    </source>
</evidence>
<evidence type="ECO:0000256" key="3">
    <source>
        <dbReference type="ARBA" id="ARBA00023242"/>
    </source>
</evidence>
<evidence type="ECO:0000256" key="2">
    <source>
        <dbReference type="ARBA" id="ARBA00007643"/>
    </source>
</evidence>
<feature type="region of interest" description="Disordered" evidence="4">
    <location>
        <begin position="137"/>
        <end position="162"/>
    </location>
</feature>
<dbReference type="Proteomes" id="UP001211907">
    <property type="component" value="Unassembled WGS sequence"/>
</dbReference>
<feature type="region of interest" description="Disordered" evidence="4">
    <location>
        <begin position="1"/>
        <end position="28"/>
    </location>
</feature>
<name>A0AAD5SZD9_9FUNG</name>
<dbReference type="GO" id="GO:0000398">
    <property type="term" value="P:mRNA splicing, via spliceosome"/>
    <property type="evidence" value="ECO:0007669"/>
    <property type="project" value="TreeGrafter"/>
</dbReference>
<organism evidence="5 6">
    <name type="scientific">Physocladia obscura</name>
    <dbReference type="NCBI Taxonomy" id="109957"/>
    <lineage>
        <taxon>Eukaryota</taxon>
        <taxon>Fungi</taxon>
        <taxon>Fungi incertae sedis</taxon>
        <taxon>Chytridiomycota</taxon>
        <taxon>Chytridiomycota incertae sedis</taxon>
        <taxon>Chytridiomycetes</taxon>
        <taxon>Chytridiales</taxon>
        <taxon>Chytriomycetaceae</taxon>
        <taxon>Physocladia</taxon>
    </lineage>
</organism>
<dbReference type="PANTHER" id="PTHR13486">
    <property type="entry name" value="TELOMERE LENGTH AND SILENCING PROTEIN 1 TLS1 FAMILY MEMBER"/>
    <property type="match status" value="1"/>
</dbReference>
<evidence type="ECO:0000256" key="4">
    <source>
        <dbReference type="SAM" id="MobiDB-lite"/>
    </source>
</evidence>
<gene>
    <name evidence="5" type="ORF">HK100_000816</name>
</gene>